<dbReference type="EMBL" id="BMFK01000004">
    <property type="protein sequence ID" value="GGE81514.1"/>
    <property type="molecule type" value="Genomic_DNA"/>
</dbReference>
<name>A0A917AYH9_9BACI</name>
<feature type="coiled-coil region" evidence="1">
    <location>
        <begin position="10"/>
        <end position="37"/>
    </location>
</feature>
<evidence type="ECO:0000313" key="4">
    <source>
        <dbReference type="Proteomes" id="UP000605259"/>
    </source>
</evidence>
<gene>
    <name evidence="3" type="ORF">GCM10007140_33880</name>
</gene>
<reference evidence="3" key="2">
    <citation type="submission" date="2020-09" db="EMBL/GenBank/DDBJ databases">
        <authorList>
            <person name="Sun Q."/>
            <person name="Zhou Y."/>
        </authorList>
    </citation>
    <scope>NUCLEOTIDE SEQUENCE</scope>
    <source>
        <strain evidence="3">CGMCC 1.12698</strain>
    </source>
</reference>
<dbReference type="RefSeq" id="WP_205181520.1">
    <property type="nucleotide sequence ID" value="NZ_JAFBEL010000004.1"/>
</dbReference>
<evidence type="ECO:0000313" key="3">
    <source>
        <dbReference type="EMBL" id="GGE81514.1"/>
    </source>
</evidence>
<evidence type="ECO:0000256" key="1">
    <source>
        <dbReference type="SAM" id="Coils"/>
    </source>
</evidence>
<accession>A0A917AYH9</accession>
<sequence length="166" mass="19991">MEEQKHETLLARIKRREAEFDNRLNELNEEIEVLKREVFKGKYKKERFEAETTDEEIETSTEEVPSAQEKQGSLVENIKRQEAKFNDQMKRLNEEIEVLQKKVFKRKDKKVVESEEVSTEVVEPPTRKETFLDEIERYAGEADEKLKKMREEVEEIVQKVFRKKRK</sequence>
<feature type="compositionally biased region" description="Acidic residues" evidence="2">
    <location>
        <begin position="51"/>
        <end position="61"/>
    </location>
</feature>
<feature type="region of interest" description="Disordered" evidence="2">
    <location>
        <begin position="48"/>
        <end position="73"/>
    </location>
</feature>
<reference evidence="3" key="1">
    <citation type="journal article" date="2014" name="Int. J. Syst. Evol. Microbiol.">
        <title>Complete genome sequence of Corynebacterium casei LMG S-19264T (=DSM 44701T), isolated from a smear-ripened cheese.</title>
        <authorList>
            <consortium name="US DOE Joint Genome Institute (JGI-PGF)"/>
            <person name="Walter F."/>
            <person name="Albersmeier A."/>
            <person name="Kalinowski J."/>
            <person name="Ruckert C."/>
        </authorList>
    </citation>
    <scope>NUCLEOTIDE SEQUENCE</scope>
    <source>
        <strain evidence="3">CGMCC 1.12698</strain>
    </source>
</reference>
<feature type="coiled-coil region" evidence="1">
    <location>
        <begin position="75"/>
        <end position="166"/>
    </location>
</feature>
<proteinExistence type="predicted"/>
<dbReference type="AlphaFoldDB" id="A0A917AYH9"/>
<comment type="caution">
    <text evidence="3">The sequence shown here is derived from an EMBL/GenBank/DDBJ whole genome shotgun (WGS) entry which is preliminary data.</text>
</comment>
<dbReference type="Proteomes" id="UP000605259">
    <property type="component" value="Unassembled WGS sequence"/>
</dbReference>
<protein>
    <submittedName>
        <fullName evidence="3">Uncharacterized protein</fullName>
    </submittedName>
</protein>
<keyword evidence="1" id="KW-0175">Coiled coil</keyword>
<evidence type="ECO:0000256" key="2">
    <source>
        <dbReference type="SAM" id="MobiDB-lite"/>
    </source>
</evidence>
<organism evidence="3 4">
    <name type="scientific">Priestia taiwanensis</name>
    <dbReference type="NCBI Taxonomy" id="1347902"/>
    <lineage>
        <taxon>Bacteria</taxon>
        <taxon>Bacillati</taxon>
        <taxon>Bacillota</taxon>
        <taxon>Bacilli</taxon>
        <taxon>Bacillales</taxon>
        <taxon>Bacillaceae</taxon>
        <taxon>Priestia</taxon>
    </lineage>
</organism>
<keyword evidence="4" id="KW-1185">Reference proteome</keyword>